<dbReference type="RefSeq" id="XP_007397860.1">
    <property type="nucleotide sequence ID" value="XM_007397798.1"/>
</dbReference>
<sequence>MDTLHQWRYRLAQEAEEAVKTLISEDEYLDTKEKIKDFITYLLGDEAGRAPFVYKSWGGRTKQMVNRVLHFWKTGKFVKPTSRASHYSQDNWGNTSI</sequence>
<dbReference type="AlphaFoldDB" id="K5VNV5"/>
<dbReference type="OrthoDB" id="2804421at2759"/>
<dbReference type="GeneID" id="18911258"/>
<protein>
    <submittedName>
        <fullName evidence="1">Uncharacterized protein</fullName>
    </submittedName>
</protein>
<accession>K5VNV5</accession>
<keyword evidence="2" id="KW-1185">Reference proteome</keyword>
<evidence type="ECO:0000313" key="1">
    <source>
        <dbReference type="EMBL" id="EKM53158.1"/>
    </source>
</evidence>
<dbReference type="KEGG" id="pco:PHACADRAFT_197586"/>
<dbReference type="HOGENOM" id="CLU_2347422_0_0_1"/>
<organism evidence="1 2">
    <name type="scientific">Phanerochaete carnosa (strain HHB-10118-sp)</name>
    <name type="common">White-rot fungus</name>
    <name type="synonym">Peniophora carnosa</name>
    <dbReference type="NCBI Taxonomy" id="650164"/>
    <lineage>
        <taxon>Eukaryota</taxon>
        <taxon>Fungi</taxon>
        <taxon>Dikarya</taxon>
        <taxon>Basidiomycota</taxon>
        <taxon>Agaricomycotina</taxon>
        <taxon>Agaricomycetes</taxon>
        <taxon>Polyporales</taxon>
        <taxon>Phanerochaetaceae</taxon>
        <taxon>Phanerochaete</taxon>
    </lineage>
</organism>
<dbReference type="InParanoid" id="K5VNV5"/>
<proteinExistence type="predicted"/>
<name>K5VNV5_PHACS</name>
<dbReference type="EMBL" id="JH930474">
    <property type="protein sequence ID" value="EKM53158.1"/>
    <property type="molecule type" value="Genomic_DNA"/>
</dbReference>
<reference evidence="1 2" key="1">
    <citation type="journal article" date="2012" name="BMC Genomics">
        <title>Comparative genomics of the white-rot fungi, Phanerochaete carnosa and P. chrysosporium, to elucidate the genetic basis of the distinct wood types they colonize.</title>
        <authorList>
            <person name="Suzuki H."/>
            <person name="MacDonald J."/>
            <person name="Syed K."/>
            <person name="Salamov A."/>
            <person name="Hori C."/>
            <person name="Aerts A."/>
            <person name="Henrissat B."/>
            <person name="Wiebenga A."/>
            <person name="vanKuyk P.A."/>
            <person name="Barry K."/>
            <person name="Lindquist E."/>
            <person name="LaButti K."/>
            <person name="Lapidus A."/>
            <person name="Lucas S."/>
            <person name="Coutinho P."/>
            <person name="Gong Y."/>
            <person name="Samejima M."/>
            <person name="Mahadevan R."/>
            <person name="Abou-Zaid M."/>
            <person name="de Vries R.P."/>
            <person name="Igarashi K."/>
            <person name="Yadav J.S."/>
            <person name="Grigoriev I.V."/>
            <person name="Master E.R."/>
        </authorList>
    </citation>
    <scope>NUCLEOTIDE SEQUENCE [LARGE SCALE GENOMIC DNA]</scope>
    <source>
        <strain evidence="1 2">HHB-10118-sp</strain>
    </source>
</reference>
<evidence type="ECO:0000313" key="2">
    <source>
        <dbReference type="Proteomes" id="UP000008370"/>
    </source>
</evidence>
<dbReference type="Proteomes" id="UP000008370">
    <property type="component" value="Unassembled WGS sequence"/>
</dbReference>
<gene>
    <name evidence="1" type="ORF">PHACADRAFT_197586</name>
</gene>